<proteinExistence type="predicted"/>
<keyword evidence="1" id="KW-0614">Plasmid</keyword>
<sequence>MLVVLRKRQLVPDVLTMRQRWAVEHGHMAEGVAFSSDLAIASDLHSELWTA</sequence>
<dbReference type="AlphaFoldDB" id="I2E1Z6"/>
<geneLocation type="plasmid" evidence="1">
    <name>pHRC017</name>
</geneLocation>
<name>I2E1Z6_RHIML</name>
<evidence type="ECO:0000313" key="1">
    <source>
        <dbReference type="EMBL" id="AFJ91514.1"/>
    </source>
</evidence>
<organism evidence="1">
    <name type="scientific">Rhizobium meliloti</name>
    <name type="common">Ensifer meliloti</name>
    <name type="synonym">Sinorhizobium meliloti</name>
    <dbReference type="NCBI Taxonomy" id="382"/>
    <lineage>
        <taxon>Bacteria</taxon>
        <taxon>Pseudomonadati</taxon>
        <taxon>Pseudomonadota</taxon>
        <taxon>Alphaproteobacteria</taxon>
        <taxon>Hyphomicrobiales</taxon>
        <taxon>Rhizobiaceae</taxon>
        <taxon>Sinorhizobium/Ensifer group</taxon>
        <taxon>Sinorhizobium</taxon>
    </lineage>
</organism>
<gene>
    <name evidence="1" type="ORF">pHRC017_0450</name>
</gene>
<reference evidence="1" key="1">
    <citation type="journal article" date="2012" name="Mol. Plant Microbe Interact.">
        <title>Rhizobial plasmids that cause impaired symbiotic nitrogen fixation and enhanced host invasion.</title>
        <authorList>
            <person name="Crook M.B."/>
            <person name="Lindsay D.P."/>
            <person name="Biggs M.B."/>
            <person name="Bentley J.S."/>
            <person name="Price J.C."/>
            <person name="Clement S.C."/>
            <person name="Clement M.J."/>
            <person name="Long S.R."/>
            <person name="Griffitts J.S."/>
        </authorList>
    </citation>
    <scope>NUCLEOTIDE SEQUENCE</scope>
    <source>
        <strain evidence="1">C017</strain>
        <plasmid evidence="1">pHRC017</plasmid>
    </source>
</reference>
<protein>
    <submittedName>
        <fullName evidence="1">Uncharacterized protein</fullName>
    </submittedName>
</protein>
<accession>I2E1Z6</accession>
<dbReference type="EMBL" id="JQ665880">
    <property type="protein sequence ID" value="AFJ91514.1"/>
    <property type="molecule type" value="Genomic_DNA"/>
</dbReference>